<evidence type="ECO:0000259" key="2">
    <source>
        <dbReference type="PROSITE" id="PS50217"/>
    </source>
</evidence>
<reference evidence="4 5" key="1">
    <citation type="submission" date="2025-04" db="UniProtKB">
        <authorList>
            <consortium name="RefSeq"/>
        </authorList>
    </citation>
    <scope>IDENTIFICATION</scope>
</reference>
<dbReference type="GO" id="GO:0005634">
    <property type="term" value="C:nucleus"/>
    <property type="evidence" value="ECO:0007669"/>
    <property type="project" value="TreeGrafter"/>
</dbReference>
<evidence type="ECO:0000256" key="1">
    <source>
        <dbReference type="SAM" id="MobiDB-lite"/>
    </source>
</evidence>
<dbReference type="Proteomes" id="UP001165740">
    <property type="component" value="Chromosome 3"/>
</dbReference>
<dbReference type="SUPFAM" id="SSF57959">
    <property type="entry name" value="Leucine zipper domain"/>
    <property type="match status" value="1"/>
</dbReference>
<dbReference type="GeneID" id="106053697"/>
<dbReference type="PANTHER" id="PTHR23351">
    <property type="entry name" value="FOS TRANSCRIPTION FACTOR-RELATED"/>
    <property type="match status" value="1"/>
</dbReference>
<accession>A0A9W2ZYU5</accession>
<dbReference type="RefSeq" id="XP_055880099.1">
    <property type="nucleotide sequence ID" value="XM_056024124.1"/>
</dbReference>
<gene>
    <name evidence="4 5 6" type="primary">LOC106053697</name>
</gene>
<dbReference type="InterPro" id="IPR046347">
    <property type="entry name" value="bZIP_sf"/>
</dbReference>
<protein>
    <recommendedName>
        <fullName evidence="2">BZIP domain-containing protein</fullName>
    </recommendedName>
</protein>
<sequence length="895" mass="96612">MDLLQRLDVPSLSDSSDTDDFLQELAALNDAGLLRATMESLECGRLTPLIKEELRCRIQSRRLSEGKEELLVEFPSPTPSHPRPDEVQKRDRRREQNRRAAQKFRKKKKERGEHLMEETQRLECHNTTLLTEIKQLHEEREQLTRIIRSHASVCPLTPRQSPLTIVRESPLPGSIRGSPLTLPLSAAASILAKSPVMGKSPVVVQSPVLLVPPTRESPVPLLILNPTRESPIPGRVVPSSPVPMSGRPRKSPVSILRINQSPIPGEKFGDRSPIPFGSPPKQSKHSIPPRLNLAGPKPVVPILPKPAANSTPSPKTPLGVTMSPLPTATSPITAGGRTIHMSPVFFGEGCFTRSGRTRQISQSPISVTDSSNSSTPARITQQSPVFFGDRAPSSAQSAVHFLQPSSASSTSSTSSLASLLRRESPLSVISNSSVFSNNNGTVFVGSSSSSTNSSSSQLSSISQADSTAPIIANTNININSINNNNLSSNNNAINNNSFGSSGAIDNNMFNNINSQIKPPVFMGSSQSSAAREAHDDDVLCLEDIERSATGVEARDDLIDFIDIQALLELSGEQNGPSTIEPNRNQQDDSGSSLNISQTRNNFDSLTMNHIEDSMMDESATHGAHLDADIGHLNTDNVCQSMCQRENILSSPDFDRETQANTIQRITQNLLPFDQSLSGLQQTGSSFGCHNNDSGQAGHFQNSLLSSQQGCGAFHTNSCTTSNLRQDLNYSLDTRRQVGSFGGQQESAFRGPVVEQDMTSTLKDYFKPHQENMLTPQTLAALQNSLRELLNAQNRMAQCNASTNPSSGDERRIGDADVNSAATSAAVNNDNNLMSSGDASLASNNFGSSIGGINDNSESDFMSLQSSLSMDMLLACSNMCSTSSENRFPQAGNQYS</sequence>
<evidence type="ECO:0000313" key="5">
    <source>
        <dbReference type="RefSeq" id="XP_055880100.1"/>
    </source>
</evidence>
<keyword evidence="3" id="KW-1185">Reference proteome</keyword>
<dbReference type="PROSITE" id="PS50217">
    <property type="entry name" value="BZIP"/>
    <property type="match status" value="1"/>
</dbReference>
<dbReference type="OrthoDB" id="6158359at2759"/>
<dbReference type="PROSITE" id="PS00036">
    <property type="entry name" value="BZIP_BASIC"/>
    <property type="match status" value="1"/>
</dbReference>
<feature type="compositionally biased region" description="Polar residues" evidence="1">
    <location>
        <begin position="357"/>
        <end position="378"/>
    </location>
</feature>
<feature type="compositionally biased region" description="Basic and acidic residues" evidence="1">
    <location>
        <begin position="82"/>
        <end position="98"/>
    </location>
</feature>
<dbReference type="Pfam" id="PF00170">
    <property type="entry name" value="bZIP_1"/>
    <property type="match status" value="1"/>
</dbReference>
<evidence type="ECO:0000313" key="6">
    <source>
        <dbReference type="RefSeq" id="XP_055880101.1"/>
    </source>
</evidence>
<dbReference type="GO" id="GO:0000981">
    <property type="term" value="F:DNA-binding transcription factor activity, RNA polymerase II-specific"/>
    <property type="evidence" value="ECO:0007669"/>
    <property type="project" value="TreeGrafter"/>
</dbReference>
<evidence type="ECO:0000313" key="3">
    <source>
        <dbReference type="Proteomes" id="UP001165740"/>
    </source>
</evidence>
<dbReference type="RefSeq" id="XP_055880100.1">
    <property type="nucleotide sequence ID" value="XM_056024125.1"/>
</dbReference>
<feature type="region of interest" description="Disordered" evidence="1">
    <location>
        <begin position="572"/>
        <end position="597"/>
    </location>
</feature>
<feature type="compositionally biased region" description="Basic residues" evidence="1">
    <location>
        <begin position="99"/>
        <end position="109"/>
    </location>
</feature>
<evidence type="ECO:0000313" key="4">
    <source>
        <dbReference type="RefSeq" id="XP_055880099.1"/>
    </source>
</evidence>
<dbReference type="SMART" id="SM00338">
    <property type="entry name" value="BRLZ"/>
    <property type="match status" value="1"/>
</dbReference>
<dbReference type="PANTHER" id="PTHR23351:SF59">
    <property type="entry name" value="CYCLIC AMP-DEPENDENT TRANSCRIPTION FACTOR ATF-3-LIKE"/>
    <property type="match status" value="1"/>
</dbReference>
<dbReference type="Gene3D" id="1.20.5.170">
    <property type="match status" value="1"/>
</dbReference>
<proteinExistence type="predicted"/>
<name>A0A9W2ZYU5_BIOGL</name>
<dbReference type="PRINTS" id="PR00042">
    <property type="entry name" value="LEUZIPPRFOS"/>
</dbReference>
<dbReference type="InterPro" id="IPR000837">
    <property type="entry name" value="AP-1"/>
</dbReference>
<dbReference type="RefSeq" id="XP_055880101.1">
    <property type="nucleotide sequence ID" value="XM_056024126.1"/>
</dbReference>
<dbReference type="GO" id="GO:0000978">
    <property type="term" value="F:RNA polymerase II cis-regulatory region sequence-specific DNA binding"/>
    <property type="evidence" value="ECO:0007669"/>
    <property type="project" value="TreeGrafter"/>
</dbReference>
<organism evidence="3 6">
    <name type="scientific">Biomphalaria glabrata</name>
    <name type="common">Bloodfluke planorb</name>
    <name type="synonym">Freshwater snail</name>
    <dbReference type="NCBI Taxonomy" id="6526"/>
    <lineage>
        <taxon>Eukaryota</taxon>
        <taxon>Metazoa</taxon>
        <taxon>Spiralia</taxon>
        <taxon>Lophotrochozoa</taxon>
        <taxon>Mollusca</taxon>
        <taxon>Gastropoda</taxon>
        <taxon>Heterobranchia</taxon>
        <taxon>Euthyneura</taxon>
        <taxon>Panpulmonata</taxon>
        <taxon>Hygrophila</taxon>
        <taxon>Lymnaeoidea</taxon>
        <taxon>Planorbidae</taxon>
        <taxon>Biomphalaria</taxon>
    </lineage>
</organism>
<feature type="region of interest" description="Disordered" evidence="1">
    <location>
        <begin position="69"/>
        <end position="114"/>
    </location>
</feature>
<feature type="region of interest" description="Disordered" evidence="1">
    <location>
        <begin position="356"/>
        <end position="378"/>
    </location>
</feature>
<dbReference type="InterPro" id="IPR004827">
    <property type="entry name" value="bZIP"/>
</dbReference>
<feature type="region of interest" description="Disordered" evidence="1">
    <location>
        <begin position="234"/>
        <end position="295"/>
    </location>
</feature>
<feature type="domain" description="BZIP" evidence="2">
    <location>
        <begin position="87"/>
        <end position="150"/>
    </location>
</feature>
<dbReference type="AlphaFoldDB" id="A0A9W2ZYU5"/>